<sequence>MSVNNIGDVYYDPFDHAIDDDPYPVWRRMRKEAPLYHNDKYGFYALSRYDDVVRALPDWETYRSGRGTTADILFSGIEVPPGILLFEDPPLHDLHRRLLSRVFTPRRMLAVEDLVRGFCSRALDPLVGRDGFDFVVDLGAIMPMQTIGYLLGIPEDGQKQIRDRTDENISVGDAEVDVSATVFAESLALFAEYIEWRATHPSDDLMTELLNAEVDEPDGTRRKLERTEVLAYTAMIAGAGGETTARLIGFMGQLLGEHPDQRRELVADPALIPSAIEESLRFEPPSPVQARYVARDVELYDHTVPEGSYMLLLNGSANRDDTKFSDPDRFDIHRTGGHLSFGQGLHFCLGSALARLEARVAFEEVLKRWRDWDVDYGNASRARTSSVRGWARLPVRMG</sequence>
<dbReference type="InterPro" id="IPR017972">
    <property type="entry name" value="Cyt_P450_CS"/>
</dbReference>
<dbReference type="FunFam" id="1.10.630.10:FF:000018">
    <property type="entry name" value="Cytochrome P450 monooxygenase"/>
    <property type="match status" value="1"/>
</dbReference>
<evidence type="ECO:0000256" key="5">
    <source>
        <dbReference type="ARBA" id="ARBA00022723"/>
    </source>
</evidence>
<evidence type="ECO:0000256" key="17">
    <source>
        <dbReference type="ARBA" id="ARBA00083909"/>
    </source>
</evidence>
<organism evidence="19 20">
    <name type="scientific">Mycolicibacterium vanbaalenii</name>
    <name type="common">Mycobacterium vanbaalenii</name>
    <dbReference type="NCBI Taxonomy" id="110539"/>
    <lineage>
        <taxon>Bacteria</taxon>
        <taxon>Bacillati</taxon>
        <taxon>Actinomycetota</taxon>
        <taxon>Actinomycetes</taxon>
        <taxon>Mycobacteriales</taxon>
        <taxon>Mycobacteriaceae</taxon>
        <taxon>Mycolicibacterium</taxon>
    </lineage>
</organism>
<dbReference type="RefSeq" id="WP_159228859.1">
    <property type="nucleotide sequence ID" value="NZ_CACSIP010000002.1"/>
</dbReference>
<keyword evidence="5 18" id="KW-0479">Metal-binding</keyword>
<evidence type="ECO:0000256" key="13">
    <source>
        <dbReference type="ARBA" id="ARBA00049645"/>
    </source>
</evidence>
<keyword evidence="3" id="KW-0153">Cholesterol metabolism</keyword>
<gene>
    <name evidence="19" type="ORF">AELLOGFF_02516</name>
</gene>
<dbReference type="AlphaFoldDB" id="A0A5S9NK25"/>
<keyword evidence="8 18" id="KW-0408">Iron</keyword>
<keyword evidence="10" id="KW-0443">Lipid metabolism</keyword>
<dbReference type="InterPro" id="IPR036396">
    <property type="entry name" value="Cyt_P450_sf"/>
</dbReference>
<comment type="pathway">
    <text evidence="13">Steroid metabolism; cholesterol degradation.</text>
</comment>
<dbReference type="PANTHER" id="PTHR46696:SF4">
    <property type="entry name" value="BIOTIN BIOSYNTHESIS CYTOCHROME P450"/>
    <property type="match status" value="1"/>
</dbReference>
<dbReference type="OrthoDB" id="502624at2"/>
<proteinExistence type="inferred from homology"/>
<evidence type="ECO:0000256" key="11">
    <source>
        <dbReference type="ARBA" id="ARBA00023166"/>
    </source>
</evidence>
<comment type="cofactor">
    <cofactor evidence="1">
        <name>heme</name>
        <dbReference type="ChEBI" id="CHEBI:30413"/>
    </cofactor>
</comment>
<dbReference type="PANTHER" id="PTHR46696">
    <property type="entry name" value="P450, PUTATIVE (EUROFUNG)-RELATED"/>
    <property type="match status" value="1"/>
</dbReference>
<evidence type="ECO:0000256" key="7">
    <source>
        <dbReference type="ARBA" id="ARBA00023002"/>
    </source>
</evidence>
<reference evidence="19 20" key="1">
    <citation type="submission" date="2019-11" db="EMBL/GenBank/DDBJ databases">
        <authorList>
            <person name="Holert J."/>
        </authorList>
    </citation>
    <scope>NUCLEOTIDE SEQUENCE [LARGE SCALE GENOMIC DNA]</scope>
    <source>
        <strain evidence="19">BC8_1</strain>
    </source>
</reference>
<evidence type="ECO:0000256" key="1">
    <source>
        <dbReference type="ARBA" id="ARBA00001971"/>
    </source>
</evidence>
<evidence type="ECO:0000256" key="3">
    <source>
        <dbReference type="ARBA" id="ARBA00022548"/>
    </source>
</evidence>
<evidence type="ECO:0000256" key="6">
    <source>
        <dbReference type="ARBA" id="ARBA00022963"/>
    </source>
</evidence>
<evidence type="ECO:0000256" key="10">
    <source>
        <dbReference type="ARBA" id="ARBA00023098"/>
    </source>
</evidence>
<keyword evidence="11" id="KW-1207">Sterol metabolism</keyword>
<comment type="similarity">
    <text evidence="2 18">Belongs to the cytochrome P450 family.</text>
</comment>
<dbReference type="GO" id="GO:0008395">
    <property type="term" value="F:steroid hydroxylase activity"/>
    <property type="evidence" value="ECO:0007669"/>
    <property type="project" value="TreeGrafter"/>
</dbReference>
<evidence type="ECO:0000256" key="12">
    <source>
        <dbReference type="ARBA" id="ARBA00023221"/>
    </source>
</evidence>
<dbReference type="PRINTS" id="PR00359">
    <property type="entry name" value="BP450"/>
</dbReference>
<dbReference type="InterPro" id="IPR001128">
    <property type="entry name" value="Cyt_P450"/>
</dbReference>
<dbReference type="GO" id="GO:0020037">
    <property type="term" value="F:heme binding"/>
    <property type="evidence" value="ECO:0007669"/>
    <property type="project" value="InterPro"/>
</dbReference>
<protein>
    <recommendedName>
        <fullName evidence="14">Steroid C26-monooxygenase</fullName>
    </recommendedName>
    <alternativeName>
        <fullName evidence="15">Cholest-4-en-3-one C26-monooxygenase</fullName>
    </alternativeName>
    <alternativeName>
        <fullName evidence="17">Cholesterol C26-monooxygenase</fullName>
    </alternativeName>
    <alternativeName>
        <fullName evidence="16">Steroid C27-monooxygenase</fullName>
    </alternativeName>
</protein>
<keyword evidence="6" id="KW-0442">Lipid degradation</keyword>
<keyword evidence="20" id="KW-1185">Reference proteome</keyword>
<keyword evidence="7 18" id="KW-0560">Oxidoreductase</keyword>
<evidence type="ECO:0000256" key="18">
    <source>
        <dbReference type="RuleBase" id="RU000461"/>
    </source>
</evidence>
<evidence type="ECO:0000313" key="19">
    <source>
        <dbReference type="EMBL" id="CAA0089266.1"/>
    </source>
</evidence>
<dbReference type="PRINTS" id="PR00385">
    <property type="entry name" value="P450"/>
</dbReference>
<evidence type="ECO:0000256" key="15">
    <source>
        <dbReference type="ARBA" id="ARBA00079588"/>
    </source>
</evidence>
<dbReference type="EMBL" id="CACSIP010000002">
    <property type="protein sequence ID" value="CAA0089266.1"/>
    <property type="molecule type" value="Genomic_DNA"/>
</dbReference>
<evidence type="ECO:0000256" key="8">
    <source>
        <dbReference type="ARBA" id="ARBA00023004"/>
    </source>
</evidence>
<dbReference type="InterPro" id="IPR002397">
    <property type="entry name" value="Cyt_P450_B"/>
</dbReference>
<evidence type="ECO:0000313" key="20">
    <source>
        <dbReference type="Proteomes" id="UP000430146"/>
    </source>
</evidence>
<dbReference type="SUPFAM" id="SSF48264">
    <property type="entry name" value="Cytochrome P450"/>
    <property type="match status" value="1"/>
</dbReference>
<dbReference type="Gene3D" id="1.10.630.10">
    <property type="entry name" value="Cytochrome P450"/>
    <property type="match status" value="1"/>
</dbReference>
<dbReference type="PROSITE" id="PS00086">
    <property type="entry name" value="CYTOCHROME_P450"/>
    <property type="match status" value="1"/>
</dbReference>
<dbReference type="Proteomes" id="UP000430146">
    <property type="component" value="Unassembled WGS sequence"/>
</dbReference>
<evidence type="ECO:0000256" key="14">
    <source>
        <dbReference type="ARBA" id="ARBA00070775"/>
    </source>
</evidence>
<keyword evidence="9 18" id="KW-0503">Monooxygenase</keyword>
<name>A0A5S9NK25_MYCVN</name>
<evidence type="ECO:0000256" key="4">
    <source>
        <dbReference type="ARBA" id="ARBA00022617"/>
    </source>
</evidence>
<evidence type="ECO:0000256" key="16">
    <source>
        <dbReference type="ARBA" id="ARBA00082981"/>
    </source>
</evidence>
<dbReference type="GO" id="GO:0006707">
    <property type="term" value="P:cholesterol catabolic process"/>
    <property type="evidence" value="ECO:0007669"/>
    <property type="project" value="TreeGrafter"/>
</dbReference>
<dbReference type="CDD" id="cd11078">
    <property type="entry name" value="CYP130-like"/>
    <property type="match status" value="1"/>
</dbReference>
<evidence type="ECO:0000256" key="9">
    <source>
        <dbReference type="ARBA" id="ARBA00023033"/>
    </source>
</evidence>
<keyword evidence="4 18" id="KW-0349">Heme</keyword>
<keyword evidence="12" id="KW-0753">Steroid metabolism</keyword>
<dbReference type="GO" id="GO:0036199">
    <property type="term" value="F:cholest-4-en-3-one 26-monooxygenase activity"/>
    <property type="evidence" value="ECO:0007669"/>
    <property type="project" value="TreeGrafter"/>
</dbReference>
<dbReference type="GO" id="GO:0005506">
    <property type="term" value="F:iron ion binding"/>
    <property type="evidence" value="ECO:0007669"/>
    <property type="project" value="InterPro"/>
</dbReference>
<dbReference type="Pfam" id="PF00067">
    <property type="entry name" value="p450"/>
    <property type="match status" value="1"/>
</dbReference>
<accession>A0A5S9NK25</accession>
<evidence type="ECO:0000256" key="2">
    <source>
        <dbReference type="ARBA" id="ARBA00010617"/>
    </source>
</evidence>